<organism evidence="1 2">
    <name type="scientific">Candidatus Kaiserbacteria bacterium RIFCSPHIGHO2_01_FULL_56_24</name>
    <dbReference type="NCBI Taxonomy" id="1798487"/>
    <lineage>
        <taxon>Bacteria</taxon>
        <taxon>Candidatus Kaiseribacteriota</taxon>
    </lineage>
</organism>
<gene>
    <name evidence="1" type="ORF">A2765_04005</name>
</gene>
<reference evidence="1 2" key="1">
    <citation type="journal article" date="2016" name="Nat. Commun.">
        <title>Thousands of microbial genomes shed light on interconnected biogeochemical processes in an aquifer system.</title>
        <authorList>
            <person name="Anantharaman K."/>
            <person name="Brown C.T."/>
            <person name="Hug L.A."/>
            <person name="Sharon I."/>
            <person name="Castelle C.J."/>
            <person name="Probst A.J."/>
            <person name="Thomas B.C."/>
            <person name="Singh A."/>
            <person name="Wilkins M.J."/>
            <person name="Karaoz U."/>
            <person name="Brodie E.L."/>
            <person name="Williams K.H."/>
            <person name="Hubbard S.S."/>
            <person name="Banfield J.F."/>
        </authorList>
    </citation>
    <scope>NUCLEOTIDE SEQUENCE [LARGE SCALE GENOMIC DNA]</scope>
</reference>
<evidence type="ECO:0000313" key="1">
    <source>
        <dbReference type="EMBL" id="OGG59724.1"/>
    </source>
</evidence>
<accession>A0A1F6DE73</accession>
<sequence>MTRRGKRQIRKTQLPFITKQLELRGIYHRQDASDIYDASQGVVEHFRSGDVHSLFLHNVLSYRQDTLPLILRKEKTAWLK</sequence>
<protein>
    <submittedName>
        <fullName evidence="1">Uncharacterized protein</fullName>
    </submittedName>
</protein>
<comment type="caution">
    <text evidence="1">The sequence shown here is derived from an EMBL/GenBank/DDBJ whole genome shotgun (WGS) entry which is preliminary data.</text>
</comment>
<dbReference type="Proteomes" id="UP000176377">
    <property type="component" value="Unassembled WGS sequence"/>
</dbReference>
<name>A0A1F6DE73_9BACT</name>
<evidence type="ECO:0000313" key="2">
    <source>
        <dbReference type="Proteomes" id="UP000176377"/>
    </source>
</evidence>
<dbReference type="AlphaFoldDB" id="A0A1F6DE73"/>
<dbReference type="EMBL" id="MFLA01000016">
    <property type="protein sequence ID" value="OGG59724.1"/>
    <property type="molecule type" value="Genomic_DNA"/>
</dbReference>
<proteinExistence type="predicted"/>